<dbReference type="Proteomes" id="UP001519460">
    <property type="component" value="Unassembled WGS sequence"/>
</dbReference>
<gene>
    <name evidence="3" type="ORF">BaRGS_00023931</name>
</gene>
<dbReference type="InterPro" id="IPR055452">
    <property type="entry name" value="TRAPP14_C"/>
</dbReference>
<proteinExistence type="predicted"/>
<dbReference type="InterPro" id="IPR031626">
    <property type="entry name" value="TRAPPC14"/>
</dbReference>
<reference evidence="3 4" key="1">
    <citation type="journal article" date="2023" name="Sci. Data">
        <title>Genome assembly of the Korean intertidal mud-creeper Batillaria attramentaria.</title>
        <authorList>
            <person name="Patra A.K."/>
            <person name="Ho P.T."/>
            <person name="Jun S."/>
            <person name="Lee S.J."/>
            <person name="Kim Y."/>
            <person name="Won Y.J."/>
        </authorList>
    </citation>
    <scope>NUCLEOTIDE SEQUENCE [LARGE SCALE GENOMIC DNA]</scope>
    <source>
        <strain evidence="3">Wonlab-2016</strain>
    </source>
</reference>
<dbReference type="EMBL" id="JACVVK020000203">
    <property type="protein sequence ID" value="KAK7484888.1"/>
    <property type="molecule type" value="Genomic_DNA"/>
</dbReference>
<dbReference type="AlphaFoldDB" id="A0ABD0KCN3"/>
<feature type="compositionally biased region" description="Low complexity" evidence="1">
    <location>
        <begin position="482"/>
        <end position="493"/>
    </location>
</feature>
<name>A0ABD0KCN3_9CAEN</name>
<feature type="compositionally biased region" description="Polar residues" evidence="1">
    <location>
        <begin position="85"/>
        <end position="94"/>
    </location>
</feature>
<feature type="region of interest" description="Disordered" evidence="1">
    <location>
        <begin position="78"/>
        <end position="108"/>
    </location>
</feature>
<dbReference type="PANTHER" id="PTHR16096">
    <property type="entry name" value="MICROTUBULE-ASSOCIATED PROTEIN 11"/>
    <property type="match status" value="1"/>
</dbReference>
<dbReference type="Pfam" id="PF23652">
    <property type="entry name" value="TRAPP14_C"/>
    <property type="match status" value="1"/>
</dbReference>
<evidence type="ECO:0000313" key="3">
    <source>
        <dbReference type="EMBL" id="KAK7484888.1"/>
    </source>
</evidence>
<evidence type="ECO:0000313" key="4">
    <source>
        <dbReference type="Proteomes" id="UP001519460"/>
    </source>
</evidence>
<dbReference type="PANTHER" id="PTHR16096:SF8">
    <property type="entry name" value="TRAFFICKING PROTEIN PARTICLE COMPLEX SUBUNIT 14"/>
    <property type="match status" value="1"/>
</dbReference>
<feature type="region of interest" description="Disordered" evidence="1">
    <location>
        <begin position="476"/>
        <end position="499"/>
    </location>
</feature>
<accession>A0ABD0KCN3</accession>
<evidence type="ECO:0000259" key="2">
    <source>
        <dbReference type="Pfam" id="PF23652"/>
    </source>
</evidence>
<organism evidence="3 4">
    <name type="scientific">Batillaria attramentaria</name>
    <dbReference type="NCBI Taxonomy" id="370345"/>
    <lineage>
        <taxon>Eukaryota</taxon>
        <taxon>Metazoa</taxon>
        <taxon>Spiralia</taxon>
        <taxon>Lophotrochozoa</taxon>
        <taxon>Mollusca</taxon>
        <taxon>Gastropoda</taxon>
        <taxon>Caenogastropoda</taxon>
        <taxon>Sorbeoconcha</taxon>
        <taxon>Cerithioidea</taxon>
        <taxon>Batillariidae</taxon>
        <taxon>Batillaria</taxon>
    </lineage>
</organism>
<comment type="caution">
    <text evidence="3">The sequence shown here is derived from an EMBL/GenBank/DDBJ whole genome shotgun (WGS) entry which is preliminary data.</text>
</comment>
<feature type="region of interest" description="Disordered" evidence="1">
    <location>
        <begin position="446"/>
        <end position="465"/>
    </location>
</feature>
<protein>
    <recommendedName>
        <fullName evidence="2">TRAPP14 C-terminal domain-containing protein</fullName>
    </recommendedName>
</protein>
<sequence length="574" mass="63916">MADILGDGADIQVRVCNGGLTHESQNVETKSNVECFVYLGETIRYEICVKKPKDMDFRSWKRRVSQLSAHGCVGPFKKADDAEGETTTDNQTSKSPKKTSDSNNNRDGTVCPVIATHVFSRESSFGGIAPHLQSQQSGNSYFADNSTYIIPMSTCVLDLPGQCCLAELSVVLWLAASPVKSNPEIEAKKDFQLNMNYTSTSRKFVQQTTVKNHTRQSITVRNLTIIPSSSPAYDYKDFFRETSTITERSKSGSWHQMVSPAVSGSTLPTTLTSCEELALIYRLDLSSVSSEMELAFHTHMKWTHSETNKEINTVFRLPKLRVRYPAFTVTVKCDGPVEAGKTFYLTYNIANNLQDFLSVRLYWNLDSQLALLQGSDDADAIQERQKLEDMKKAIICHDPDIFIGSCPRGCTVPVSVGFQILQPGLYEFGELMKLNLRWALPDSQSTLKQDSVGTPVSSDTVSTLSADDQLAASTELWRDRSGSTSSLHTPTSHSAEERRKSFATKSYSFGDLGPTLSADSDDACRMRFKSIKRSTAVMPPRPPPPRNLRQAEKDLTNRSNFLKKSFKIYIPSLK</sequence>
<keyword evidence="4" id="KW-1185">Reference proteome</keyword>
<evidence type="ECO:0000256" key="1">
    <source>
        <dbReference type="SAM" id="MobiDB-lite"/>
    </source>
</evidence>
<feature type="domain" description="TRAPP14 C-terminal" evidence="2">
    <location>
        <begin position="328"/>
        <end position="480"/>
    </location>
</feature>